<keyword evidence="2" id="KW-1185">Reference proteome</keyword>
<dbReference type="AlphaFoldDB" id="A0A067CIR6"/>
<dbReference type="Proteomes" id="UP000030745">
    <property type="component" value="Unassembled WGS sequence"/>
</dbReference>
<evidence type="ECO:0000313" key="1">
    <source>
        <dbReference type="EMBL" id="KDO30418.1"/>
    </source>
</evidence>
<proteinExistence type="predicted"/>
<sequence>MEALKHLKLAFFCLRKHECDDAIALLKALPSLAARSKKVTDVLRDVTAQMHYMYSANTGMTMKALASIKTTFENVLAYFGRLENVIDSDSTDMLDVACELAAEGDVDFLVEEMTEEWCRWLTLAKTNYTAMCGMDDVKTTVHRIMSTLPNRSAPALGGFEVSFKHLHSGY</sequence>
<gene>
    <name evidence="1" type="ORF">SPRG_19642</name>
</gene>
<name>A0A067CIR6_SAPPC</name>
<reference evidence="1 2" key="1">
    <citation type="journal article" date="2013" name="PLoS Genet.">
        <title>Distinctive expansion of potential virulence genes in the genome of the oomycete fish pathogen Saprolegnia parasitica.</title>
        <authorList>
            <person name="Jiang R.H."/>
            <person name="de Bruijn I."/>
            <person name="Haas B.J."/>
            <person name="Belmonte R."/>
            <person name="Lobach L."/>
            <person name="Christie J."/>
            <person name="van den Ackerveken G."/>
            <person name="Bottin A."/>
            <person name="Bulone V."/>
            <person name="Diaz-Moreno S.M."/>
            <person name="Dumas B."/>
            <person name="Fan L."/>
            <person name="Gaulin E."/>
            <person name="Govers F."/>
            <person name="Grenville-Briggs L.J."/>
            <person name="Horner N.R."/>
            <person name="Levin J.Z."/>
            <person name="Mammella M."/>
            <person name="Meijer H.J."/>
            <person name="Morris P."/>
            <person name="Nusbaum C."/>
            <person name="Oome S."/>
            <person name="Phillips A.J."/>
            <person name="van Rooyen D."/>
            <person name="Rzeszutek E."/>
            <person name="Saraiva M."/>
            <person name="Secombes C.J."/>
            <person name="Seidl M.F."/>
            <person name="Snel B."/>
            <person name="Stassen J.H."/>
            <person name="Sykes S."/>
            <person name="Tripathy S."/>
            <person name="van den Berg H."/>
            <person name="Vega-Arreguin J.C."/>
            <person name="Wawra S."/>
            <person name="Young S.K."/>
            <person name="Zeng Q."/>
            <person name="Dieguez-Uribeondo J."/>
            <person name="Russ C."/>
            <person name="Tyler B.M."/>
            <person name="van West P."/>
        </authorList>
    </citation>
    <scope>NUCLEOTIDE SEQUENCE [LARGE SCALE GENOMIC DNA]</scope>
    <source>
        <strain evidence="1 2">CBS 223.65</strain>
    </source>
</reference>
<dbReference type="EMBL" id="KK583201">
    <property type="protein sequence ID" value="KDO30418.1"/>
    <property type="molecule type" value="Genomic_DNA"/>
</dbReference>
<protein>
    <submittedName>
        <fullName evidence="1">Uncharacterized protein</fullName>
    </submittedName>
</protein>
<organism evidence="1 2">
    <name type="scientific">Saprolegnia parasitica (strain CBS 223.65)</name>
    <dbReference type="NCBI Taxonomy" id="695850"/>
    <lineage>
        <taxon>Eukaryota</taxon>
        <taxon>Sar</taxon>
        <taxon>Stramenopiles</taxon>
        <taxon>Oomycota</taxon>
        <taxon>Saprolegniomycetes</taxon>
        <taxon>Saprolegniales</taxon>
        <taxon>Saprolegniaceae</taxon>
        <taxon>Saprolegnia</taxon>
    </lineage>
</organism>
<dbReference type="VEuPathDB" id="FungiDB:SPRG_19642"/>
<dbReference type="KEGG" id="spar:SPRG_19642"/>
<dbReference type="RefSeq" id="XP_012198872.1">
    <property type="nucleotide sequence ID" value="XM_012343482.1"/>
</dbReference>
<dbReference type="GeneID" id="24140960"/>
<evidence type="ECO:0000313" key="2">
    <source>
        <dbReference type="Proteomes" id="UP000030745"/>
    </source>
</evidence>
<accession>A0A067CIR6</accession>